<dbReference type="PROSITE" id="PS51123">
    <property type="entry name" value="OMPA_2"/>
    <property type="match status" value="1"/>
</dbReference>
<keyword evidence="5" id="KW-0732">Signal</keyword>
<keyword evidence="2 4" id="KW-0472">Membrane</keyword>
<keyword evidence="8" id="KW-1185">Reference proteome</keyword>
<feature type="signal peptide" evidence="5">
    <location>
        <begin position="1"/>
        <end position="22"/>
    </location>
</feature>
<sequence length="213" mass="22998">MTNQRHSRRTVLAGLGSTLALSACGTTFVETGRPLGAHLDEGNLGAPTRNNIGVHNGDIQWAAILGERFANTVPTTINFAFNSAELDAEARNILNQQAAFIRNFPEVRFSVYGHTDAVGSNAYNQRLGRRRARAAVNYLVSQGINQHRLQALVSLGETQPVVATDGEERRNRRTVTEVTGFLENNPLVLDGRYAEIIYRSYISSGGGEGGGGG</sequence>
<dbReference type="InterPro" id="IPR050330">
    <property type="entry name" value="Bact_OuterMem_StrucFunc"/>
</dbReference>
<protein>
    <submittedName>
        <fullName evidence="7">OmpA family protein</fullName>
    </submittedName>
</protein>
<dbReference type="InterPro" id="IPR036737">
    <property type="entry name" value="OmpA-like_sf"/>
</dbReference>
<evidence type="ECO:0000313" key="8">
    <source>
        <dbReference type="Proteomes" id="UP000693972"/>
    </source>
</evidence>
<evidence type="ECO:0000256" key="4">
    <source>
        <dbReference type="PROSITE-ProRule" id="PRU00473"/>
    </source>
</evidence>
<feature type="chain" id="PRO_5037194097" evidence="5">
    <location>
        <begin position="23"/>
        <end position="213"/>
    </location>
</feature>
<feature type="domain" description="OmpA-like" evidence="6">
    <location>
        <begin position="66"/>
        <end position="182"/>
    </location>
</feature>
<gene>
    <name evidence="7" type="ORF">KUL25_19945</name>
</gene>
<dbReference type="Proteomes" id="UP000693972">
    <property type="component" value="Unassembled WGS sequence"/>
</dbReference>
<evidence type="ECO:0000256" key="3">
    <source>
        <dbReference type="ARBA" id="ARBA00023237"/>
    </source>
</evidence>
<dbReference type="InterPro" id="IPR006311">
    <property type="entry name" value="TAT_signal"/>
</dbReference>
<accession>A0A975TUW9</accession>
<evidence type="ECO:0000256" key="2">
    <source>
        <dbReference type="ARBA" id="ARBA00023136"/>
    </source>
</evidence>
<dbReference type="PANTHER" id="PTHR30329">
    <property type="entry name" value="STATOR ELEMENT OF FLAGELLAR MOTOR COMPLEX"/>
    <property type="match status" value="1"/>
</dbReference>
<organism evidence="7">
    <name type="scientific">Gymnodinialimonas phycosphaerae</name>
    <dbReference type="NCBI Taxonomy" id="2841589"/>
    <lineage>
        <taxon>Bacteria</taxon>
        <taxon>Pseudomonadati</taxon>
        <taxon>Pseudomonadota</taxon>
        <taxon>Alphaproteobacteria</taxon>
        <taxon>Rhodobacterales</taxon>
        <taxon>Paracoccaceae</taxon>
        <taxon>Gymnodinialimonas</taxon>
    </lineage>
</organism>
<dbReference type="AlphaFoldDB" id="A0A975TUW9"/>
<evidence type="ECO:0000256" key="1">
    <source>
        <dbReference type="ARBA" id="ARBA00004442"/>
    </source>
</evidence>
<evidence type="ECO:0000259" key="6">
    <source>
        <dbReference type="PROSITE" id="PS51123"/>
    </source>
</evidence>
<dbReference type="InterPro" id="IPR006664">
    <property type="entry name" value="OMP_bac"/>
</dbReference>
<dbReference type="InterPro" id="IPR006665">
    <property type="entry name" value="OmpA-like"/>
</dbReference>
<dbReference type="EMBL" id="CP078073">
    <property type="protein sequence ID" value="QXL87647.1"/>
    <property type="molecule type" value="Genomic_DNA"/>
</dbReference>
<name>A0A975TUW9_9RHOB</name>
<keyword evidence="3" id="KW-0998">Cell outer membrane</keyword>
<dbReference type="Pfam" id="PF00691">
    <property type="entry name" value="OmpA"/>
    <property type="match status" value="1"/>
</dbReference>
<dbReference type="CDD" id="cd07185">
    <property type="entry name" value="OmpA_C-like"/>
    <property type="match status" value="1"/>
</dbReference>
<dbReference type="PROSITE" id="PS51257">
    <property type="entry name" value="PROKAR_LIPOPROTEIN"/>
    <property type="match status" value="1"/>
</dbReference>
<dbReference type="GO" id="GO:0009279">
    <property type="term" value="C:cell outer membrane"/>
    <property type="evidence" value="ECO:0007669"/>
    <property type="project" value="UniProtKB-SubCell"/>
</dbReference>
<proteinExistence type="predicted"/>
<dbReference type="SUPFAM" id="SSF103088">
    <property type="entry name" value="OmpA-like"/>
    <property type="match status" value="1"/>
</dbReference>
<dbReference type="PANTHER" id="PTHR30329:SF21">
    <property type="entry name" value="LIPOPROTEIN YIAD-RELATED"/>
    <property type="match status" value="1"/>
</dbReference>
<reference evidence="7 8" key="1">
    <citation type="submission" date="2021-07" db="EMBL/GenBank/DDBJ databases">
        <title>Karlodiniumbacter phycospheric gen. nov., sp. nov., a phycosphere bacterium isolated from karlodinium veneficum.</title>
        <authorList>
            <person name="Peng Y."/>
            <person name="Jiang L."/>
            <person name="Lee J."/>
        </authorList>
    </citation>
    <scope>NUCLEOTIDE SEQUENCE</scope>
    <source>
        <strain evidence="7 8">N5</strain>
    </source>
</reference>
<dbReference type="RefSeq" id="WP_257894506.1">
    <property type="nucleotide sequence ID" value="NZ_JAIMBW010000001.1"/>
</dbReference>
<evidence type="ECO:0000313" key="7">
    <source>
        <dbReference type="EMBL" id="QXL87647.1"/>
    </source>
</evidence>
<comment type="subcellular location">
    <subcellularLocation>
        <location evidence="1">Cell outer membrane</location>
    </subcellularLocation>
</comment>
<dbReference type="PROSITE" id="PS51318">
    <property type="entry name" value="TAT"/>
    <property type="match status" value="1"/>
</dbReference>
<dbReference type="EMBL" id="JAIMBW010000001">
    <property type="protein sequence ID" value="MBY4895038.1"/>
    <property type="molecule type" value="Genomic_DNA"/>
</dbReference>
<dbReference type="PRINTS" id="PR01021">
    <property type="entry name" value="OMPADOMAIN"/>
</dbReference>
<evidence type="ECO:0000256" key="5">
    <source>
        <dbReference type="SAM" id="SignalP"/>
    </source>
</evidence>
<dbReference type="Gene3D" id="3.30.1330.60">
    <property type="entry name" value="OmpA-like domain"/>
    <property type="match status" value="1"/>
</dbReference>